<dbReference type="AlphaFoldDB" id="A0A975BG13"/>
<accession>A0A975BG13</accession>
<dbReference type="Proteomes" id="UP000663722">
    <property type="component" value="Chromosome"/>
</dbReference>
<evidence type="ECO:0000313" key="1">
    <source>
        <dbReference type="EMBL" id="QTA84400.1"/>
    </source>
</evidence>
<dbReference type="EMBL" id="CP061800">
    <property type="protein sequence ID" value="QTA84400.1"/>
    <property type="molecule type" value="Genomic_DNA"/>
</dbReference>
<sequence length="133" mass="15253">MSVYFFLNRRIHKPAEQILSAGGISNAVDLGNSERIRSAKILFLRLRIRLVPNQIYMAKIRSAKILFLRLRKNIFRTPEKLLPQAMNMPLLNSIIRLLTGFGQKARPTELTPNRMTDCPAGSHQIRSENLIIE</sequence>
<evidence type="ECO:0000313" key="2">
    <source>
        <dbReference type="Proteomes" id="UP000663722"/>
    </source>
</evidence>
<keyword evidence="2" id="KW-1185">Reference proteome</keyword>
<organism evidence="1 2">
    <name type="scientific">Desulfonema magnum</name>
    <dbReference type="NCBI Taxonomy" id="45655"/>
    <lineage>
        <taxon>Bacteria</taxon>
        <taxon>Pseudomonadati</taxon>
        <taxon>Thermodesulfobacteriota</taxon>
        <taxon>Desulfobacteria</taxon>
        <taxon>Desulfobacterales</taxon>
        <taxon>Desulfococcaceae</taxon>
        <taxon>Desulfonema</taxon>
    </lineage>
</organism>
<protein>
    <submittedName>
        <fullName evidence="1">Uncharacterized protein</fullName>
    </submittedName>
</protein>
<proteinExistence type="predicted"/>
<dbReference type="KEGG" id="dmm:dnm_003960"/>
<reference evidence="1" key="1">
    <citation type="journal article" date="2021" name="Microb. Physiol.">
        <title>Proteogenomic Insights into the Physiology of Marine, Sulfate-Reducing, Filamentous Desulfonema limicola and Desulfonema magnum.</title>
        <authorList>
            <person name="Schnaars V."/>
            <person name="Wohlbrand L."/>
            <person name="Scheve S."/>
            <person name="Hinrichs C."/>
            <person name="Reinhardt R."/>
            <person name="Rabus R."/>
        </authorList>
    </citation>
    <scope>NUCLEOTIDE SEQUENCE</scope>
    <source>
        <strain evidence="1">4be13</strain>
    </source>
</reference>
<name>A0A975BG13_9BACT</name>
<gene>
    <name evidence="1" type="ORF">dnm_003960</name>
</gene>